<dbReference type="Proteomes" id="UP000073492">
    <property type="component" value="Unassembled WGS sequence"/>
</dbReference>
<protein>
    <submittedName>
        <fullName evidence="1">Uncharacterized protein</fullName>
    </submittedName>
</protein>
<dbReference type="AlphaFoldDB" id="A0A139HFK4"/>
<reference evidence="1 2" key="1">
    <citation type="submission" date="2015-07" db="EMBL/GenBank/DDBJ databases">
        <title>Comparative genomics of the Sigatoka disease complex on banana suggests a link between parallel evolutionary changes in Pseudocercospora fijiensis and Pseudocercospora eumusae and increased virulence on the banana host.</title>
        <authorList>
            <person name="Chang T.-C."/>
            <person name="Salvucci A."/>
            <person name="Crous P.W."/>
            <person name="Stergiopoulos I."/>
        </authorList>
    </citation>
    <scope>NUCLEOTIDE SEQUENCE [LARGE SCALE GENOMIC DNA]</scope>
    <source>
        <strain evidence="1 2">CBS 116634</strain>
    </source>
</reference>
<sequence>MPTSDRALQVAQPEVYDELAVVGIQAWREDGMSPPLCLAEYDLASSGNCMIRLTIDGTTCYAATFTRLL</sequence>
<name>A0A139HFK4_9PEZI</name>
<proteinExistence type="predicted"/>
<keyword evidence="2" id="KW-1185">Reference proteome</keyword>
<accession>A0A139HFK4</accession>
<gene>
    <name evidence="1" type="ORF">AC579_1913</name>
</gene>
<evidence type="ECO:0000313" key="1">
    <source>
        <dbReference type="EMBL" id="KXT01196.1"/>
    </source>
</evidence>
<dbReference type="EMBL" id="LFZO01000662">
    <property type="protein sequence ID" value="KXT01196.1"/>
    <property type="molecule type" value="Genomic_DNA"/>
</dbReference>
<organism evidence="1 2">
    <name type="scientific">Pseudocercospora musae</name>
    <dbReference type="NCBI Taxonomy" id="113226"/>
    <lineage>
        <taxon>Eukaryota</taxon>
        <taxon>Fungi</taxon>
        <taxon>Dikarya</taxon>
        <taxon>Ascomycota</taxon>
        <taxon>Pezizomycotina</taxon>
        <taxon>Dothideomycetes</taxon>
        <taxon>Dothideomycetidae</taxon>
        <taxon>Mycosphaerellales</taxon>
        <taxon>Mycosphaerellaceae</taxon>
        <taxon>Pseudocercospora</taxon>
    </lineage>
</organism>
<evidence type="ECO:0000313" key="2">
    <source>
        <dbReference type="Proteomes" id="UP000073492"/>
    </source>
</evidence>
<comment type="caution">
    <text evidence="1">The sequence shown here is derived from an EMBL/GenBank/DDBJ whole genome shotgun (WGS) entry which is preliminary data.</text>
</comment>